<dbReference type="AlphaFoldDB" id="A0AB37IIC9"/>
<evidence type="ECO:0000313" key="1">
    <source>
        <dbReference type="EMBL" id="RBT65861.1"/>
    </source>
</evidence>
<feature type="non-terminal residue" evidence="1">
    <location>
        <position position="74"/>
    </location>
</feature>
<comment type="caution">
    <text evidence="1">The sequence shown here is derived from an EMBL/GenBank/DDBJ whole genome shotgun (WGS) entry which is preliminary data.</text>
</comment>
<accession>A0AB37IIC9</accession>
<dbReference type="Proteomes" id="UP000253498">
    <property type="component" value="Unassembled WGS sequence"/>
</dbReference>
<dbReference type="RefSeq" id="WP_113847745.1">
    <property type="nucleotide sequence ID" value="NZ_KZ846712.1"/>
</dbReference>
<proteinExistence type="predicted"/>
<reference evidence="1 2" key="1">
    <citation type="submission" date="2015-06" db="EMBL/GenBank/DDBJ databases">
        <title>The Genome Sequence of Enterococcus hirae 88EA1.</title>
        <authorList>
            <consortium name="The Broad Institute Genomics Platform"/>
            <consortium name="The Broad Institute Genome Sequencing Center for Infectious Disease"/>
            <person name="Earl A.M."/>
            <person name="Van Tyne D."/>
            <person name="Lebreton F."/>
            <person name="Saavedra J.T."/>
            <person name="Gilmore M.S."/>
            <person name="Manson McGuire A."/>
            <person name="Clock S."/>
            <person name="Crupain M."/>
            <person name="Rangan U."/>
            <person name="Young S."/>
            <person name="Abouelleil A."/>
            <person name="Cao P."/>
            <person name="Chapman S.B."/>
            <person name="Griggs A."/>
            <person name="Priest M."/>
            <person name="Shea T."/>
            <person name="Wortman J."/>
            <person name="Nusbaum C."/>
            <person name="Birren B."/>
        </authorList>
    </citation>
    <scope>NUCLEOTIDE SEQUENCE [LARGE SCALE GENOMIC DNA]</scope>
    <source>
        <strain evidence="1 2">88EA1</strain>
    </source>
</reference>
<organism evidence="1 2">
    <name type="scientific">Enterococcus hirae</name>
    <dbReference type="NCBI Taxonomy" id="1354"/>
    <lineage>
        <taxon>Bacteria</taxon>
        <taxon>Bacillati</taxon>
        <taxon>Bacillota</taxon>
        <taxon>Bacilli</taxon>
        <taxon>Lactobacillales</taxon>
        <taxon>Enterococcaceae</taxon>
        <taxon>Enterococcus</taxon>
    </lineage>
</organism>
<name>A0AB37IIC9_ENTHR</name>
<sequence length="74" mass="8765">MLSNFLNNYNKKKQGRNRFKNIHENCYLDINKMKENSINHVDQSKKMKKSDCFIQEDASNFLIIPESRNPKCGI</sequence>
<evidence type="ECO:0000313" key="2">
    <source>
        <dbReference type="Proteomes" id="UP000253498"/>
    </source>
</evidence>
<protein>
    <submittedName>
        <fullName evidence="1">Uncharacterized protein</fullName>
    </submittedName>
</protein>
<dbReference type="EMBL" id="LESJ01000017">
    <property type="protein sequence ID" value="RBT65861.1"/>
    <property type="molecule type" value="Genomic_DNA"/>
</dbReference>
<gene>
    <name evidence="1" type="ORF">EB03_02926</name>
</gene>